<comment type="caution">
    <text evidence="2">The sequence shown here is derived from an EMBL/GenBank/DDBJ whole genome shotgun (WGS) entry which is preliminary data.</text>
</comment>
<feature type="compositionally biased region" description="Basic and acidic residues" evidence="1">
    <location>
        <begin position="232"/>
        <end position="241"/>
    </location>
</feature>
<evidence type="ECO:0000313" key="3">
    <source>
        <dbReference type="Proteomes" id="UP001215598"/>
    </source>
</evidence>
<organism evidence="2 3">
    <name type="scientific">Mycena metata</name>
    <dbReference type="NCBI Taxonomy" id="1033252"/>
    <lineage>
        <taxon>Eukaryota</taxon>
        <taxon>Fungi</taxon>
        <taxon>Dikarya</taxon>
        <taxon>Basidiomycota</taxon>
        <taxon>Agaricomycotina</taxon>
        <taxon>Agaricomycetes</taxon>
        <taxon>Agaricomycetidae</taxon>
        <taxon>Agaricales</taxon>
        <taxon>Marasmiineae</taxon>
        <taxon>Mycenaceae</taxon>
        <taxon>Mycena</taxon>
    </lineage>
</organism>
<feature type="region of interest" description="Disordered" evidence="1">
    <location>
        <begin position="1"/>
        <end position="32"/>
    </location>
</feature>
<name>A0AAD7JEU8_9AGAR</name>
<evidence type="ECO:0000256" key="1">
    <source>
        <dbReference type="SAM" id="MobiDB-lite"/>
    </source>
</evidence>
<accession>A0AAD7JEU8</accession>
<reference evidence="2" key="1">
    <citation type="submission" date="2023-03" db="EMBL/GenBank/DDBJ databases">
        <title>Massive genome expansion in bonnet fungi (Mycena s.s.) driven by repeated elements and novel gene families across ecological guilds.</title>
        <authorList>
            <consortium name="Lawrence Berkeley National Laboratory"/>
            <person name="Harder C.B."/>
            <person name="Miyauchi S."/>
            <person name="Viragh M."/>
            <person name="Kuo A."/>
            <person name="Thoen E."/>
            <person name="Andreopoulos B."/>
            <person name="Lu D."/>
            <person name="Skrede I."/>
            <person name="Drula E."/>
            <person name="Henrissat B."/>
            <person name="Morin E."/>
            <person name="Kohler A."/>
            <person name="Barry K."/>
            <person name="LaButti K."/>
            <person name="Morin E."/>
            <person name="Salamov A."/>
            <person name="Lipzen A."/>
            <person name="Mereny Z."/>
            <person name="Hegedus B."/>
            <person name="Baldrian P."/>
            <person name="Stursova M."/>
            <person name="Weitz H."/>
            <person name="Taylor A."/>
            <person name="Grigoriev I.V."/>
            <person name="Nagy L.G."/>
            <person name="Martin F."/>
            <person name="Kauserud H."/>
        </authorList>
    </citation>
    <scope>NUCLEOTIDE SEQUENCE</scope>
    <source>
        <strain evidence="2">CBHHK182m</strain>
    </source>
</reference>
<evidence type="ECO:0000313" key="2">
    <source>
        <dbReference type="EMBL" id="KAJ7763422.1"/>
    </source>
</evidence>
<proteinExistence type="predicted"/>
<sequence length="325" mass="35225">MSSRAKAANAESSKGMRPSTSGKAKGKQKQADNSGDIFRVLSVHLLTCGTKVIENKRYLPDGHQGVPDKVTIQEAVGAGHAVWRNDNGVAFDRTSDHGEFTDALRQVLPHPFAYFDRLLDEHDSDAEGSERKSSRPAWYLAAVANKQLRVVPVSRPTGAHADFNKGANTSSFRQCRLFLVSRKPVPLDVVASWADPAATGDCSDTTNSDADRGSESSSSRSPQPVRRKSKRRMNDQDDDGHAKKKRKSVSSSGNDDSLLPDILKDEIANEINHDLVIDLTEADDTIYSSGATTPPAPSNPMNPAFSDGVDPTLGDPYAANQTYDF</sequence>
<dbReference type="AlphaFoldDB" id="A0AAD7JEU8"/>
<keyword evidence="3" id="KW-1185">Reference proteome</keyword>
<protein>
    <submittedName>
        <fullName evidence="2">Uncharacterized protein</fullName>
    </submittedName>
</protein>
<dbReference type="Proteomes" id="UP001215598">
    <property type="component" value="Unassembled WGS sequence"/>
</dbReference>
<feature type="region of interest" description="Disordered" evidence="1">
    <location>
        <begin position="286"/>
        <end position="325"/>
    </location>
</feature>
<dbReference type="EMBL" id="JARKIB010000030">
    <property type="protein sequence ID" value="KAJ7763422.1"/>
    <property type="molecule type" value="Genomic_DNA"/>
</dbReference>
<feature type="region of interest" description="Disordered" evidence="1">
    <location>
        <begin position="196"/>
        <end position="259"/>
    </location>
</feature>
<feature type="compositionally biased region" description="Low complexity" evidence="1">
    <location>
        <begin position="215"/>
        <end position="224"/>
    </location>
</feature>
<gene>
    <name evidence="2" type="ORF">B0H16DRAFT_1804527</name>
</gene>